<accession>A0A4Z2G8K7</accession>
<dbReference type="EMBL" id="SRLO01000638">
    <property type="protein sequence ID" value="TNN49876.1"/>
    <property type="molecule type" value="Genomic_DNA"/>
</dbReference>
<feature type="compositionally biased region" description="Polar residues" evidence="1">
    <location>
        <begin position="48"/>
        <end position="60"/>
    </location>
</feature>
<organism evidence="2 3">
    <name type="scientific">Liparis tanakae</name>
    <name type="common">Tanaka's snailfish</name>
    <dbReference type="NCBI Taxonomy" id="230148"/>
    <lineage>
        <taxon>Eukaryota</taxon>
        <taxon>Metazoa</taxon>
        <taxon>Chordata</taxon>
        <taxon>Craniata</taxon>
        <taxon>Vertebrata</taxon>
        <taxon>Euteleostomi</taxon>
        <taxon>Actinopterygii</taxon>
        <taxon>Neopterygii</taxon>
        <taxon>Teleostei</taxon>
        <taxon>Neoteleostei</taxon>
        <taxon>Acanthomorphata</taxon>
        <taxon>Eupercaria</taxon>
        <taxon>Perciformes</taxon>
        <taxon>Cottioidei</taxon>
        <taxon>Cottales</taxon>
        <taxon>Liparidae</taxon>
        <taxon>Liparis</taxon>
    </lineage>
</organism>
<dbReference type="AlphaFoldDB" id="A0A4Z2G8K7"/>
<dbReference type="Proteomes" id="UP000314294">
    <property type="component" value="Unassembled WGS sequence"/>
</dbReference>
<keyword evidence="3" id="KW-1185">Reference proteome</keyword>
<evidence type="ECO:0000313" key="3">
    <source>
        <dbReference type="Proteomes" id="UP000314294"/>
    </source>
</evidence>
<feature type="region of interest" description="Disordered" evidence="1">
    <location>
        <begin position="74"/>
        <end position="111"/>
    </location>
</feature>
<gene>
    <name evidence="2" type="ORF">EYF80_039918</name>
</gene>
<protein>
    <submittedName>
        <fullName evidence="2">Uncharacterized protein</fullName>
    </submittedName>
</protein>
<reference evidence="2 3" key="1">
    <citation type="submission" date="2019-03" db="EMBL/GenBank/DDBJ databases">
        <title>First draft genome of Liparis tanakae, snailfish: a comprehensive survey of snailfish specific genes.</title>
        <authorList>
            <person name="Kim W."/>
            <person name="Song I."/>
            <person name="Jeong J.-H."/>
            <person name="Kim D."/>
            <person name="Kim S."/>
            <person name="Ryu S."/>
            <person name="Song J.Y."/>
            <person name="Lee S.K."/>
        </authorList>
    </citation>
    <scope>NUCLEOTIDE SEQUENCE [LARGE SCALE GENOMIC DNA]</scope>
    <source>
        <tissue evidence="2">Muscle</tissue>
    </source>
</reference>
<evidence type="ECO:0000256" key="1">
    <source>
        <dbReference type="SAM" id="MobiDB-lite"/>
    </source>
</evidence>
<feature type="compositionally biased region" description="Acidic residues" evidence="1">
    <location>
        <begin position="27"/>
        <end position="36"/>
    </location>
</feature>
<feature type="compositionally biased region" description="Basic and acidic residues" evidence="1">
    <location>
        <begin position="37"/>
        <end position="46"/>
    </location>
</feature>
<proteinExistence type="predicted"/>
<feature type="region of interest" description="Disordered" evidence="1">
    <location>
        <begin position="1"/>
        <end position="60"/>
    </location>
</feature>
<evidence type="ECO:0000313" key="2">
    <source>
        <dbReference type="EMBL" id="TNN49876.1"/>
    </source>
</evidence>
<comment type="caution">
    <text evidence="2">The sequence shown here is derived from an EMBL/GenBank/DDBJ whole genome shotgun (WGS) entry which is preliminary data.</text>
</comment>
<sequence>MREDEKEDNKKEKTRGEEEDERRRREEEDEGDEEENERGGGGDEHLVGSQTPSLTAAHNTDSYRTDVALAHAEHVCASDNRGPKITGSARSLREPREERRVGTWPPTRSDRGVALAGFDARLLLLLPQPRSSFVRPSANI</sequence>
<feature type="compositionally biased region" description="Basic and acidic residues" evidence="1">
    <location>
        <begin position="1"/>
        <end position="26"/>
    </location>
</feature>
<name>A0A4Z2G8K7_9TELE</name>
<feature type="compositionally biased region" description="Basic and acidic residues" evidence="1">
    <location>
        <begin position="91"/>
        <end position="101"/>
    </location>
</feature>